<dbReference type="Pfam" id="PF02616">
    <property type="entry name" value="SMC_ScpA"/>
    <property type="match status" value="1"/>
</dbReference>
<evidence type="ECO:0000313" key="2">
    <source>
        <dbReference type="EMBL" id="PIR74037.1"/>
    </source>
</evidence>
<dbReference type="Gene3D" id="1.10.10.580">
    <property type="entry name" value="Structural maintenance of chromosome 1. Chain E"/>
    <property type="match status" value="1"/>
</dbReference>
<reference evidence="3" key="1">
    <citation type="submission" date="2017-09" db="EMBL/GenBank/DDBJ databases">
        <title>Depth-based differentiation of microbial function through sediment-hosted aquifers and enrichment of novel symbionts in the deep terrestrial subsurface.</title>
        <authorList>
            <person name="Probst A.J."/>
            <person name="Ladd B."/>
            <person name="Jarett J.K."/>
            <person name="Geller-Mcgrath D.E."/>
            <person name="Sieber C.M.K."/>
            <person name="Emerson J.B."/>
            <person name="Anantharaman K."/>
            <person name="Thomas B.C."/>
            <person name="Malmstrom R."/>
            <person name="Stieglmeier M."/>
            <person name="Klingl A."/>
            <person name="Woyke T."/>
            <person name="Ryan C.M."/>
            <person name="Banfield J.F."/>
        </authorList>
    </citation>
    <scope>NUCLEOTIDE SEQUENCE [LARGE SCALE GENOMIC DNA]</scope>
</reference>
<proteinExistence type="predicted"/>
<accession>A0A2H0TRI4</accession>
<protein>
    <recommendedName>
        <fullName evidence="1">Segregation and condensation protein A</fullName>
    </recommendedName>
</protein>
<dbReference type="AlphaFoldDB" id="A0A2H0TRI4"/>
<dbReference type="Proteomes" id="UP000230154">
    <property type="component" value="Unassembled WGS sequence"/>
</dbReference>
<dbReference type="InterPro" id="IPR023093">
    <property type="entry name" value="ScpA-like_C"/>
</dbReference>
<evidence type="ECO:0000256" key="1">
    <source>
        <dbReference type="ARBA" id="ARBA00044777"/>
    </source>
</evidence>
<gene>
    <name evidence="2" type="ORF">COU35_04310</name>
</gene>
<dbReference type="Gene3D" id="6.10.250.2410">
    <property type="match status" value="1"/>
</dbReference>
<evidence type="ECO:0000313" key="3">
    <source>
        <dbReference type="Proteomes" id="UP000230154"/>
    </source>
</evidence>
<sequence>MKVHLTQFDGPLDLLLSLLQEKKLAISEIAISEVTDQFLNYVEQLDEGDPEEMADFLVIATRLLLMKSRALLPLLMPDEDDGPSLEEQLRVYKAFVEVSKHVNTAWESGLHASFRHEPPRQAEGFSPPDNFVKGTLYESMVHLIKRLAPAKALPQIRIEKTVSVKERIQQLRALLASKKSFRLSDVLDKKNKSDLIVGFLALLELVKQRHVLLKQTSAFADITVTKQ</sequence>
<organism evidence="2 3">
    <name type="scientific">Candidatus Magasanikbacteria bacterium CG10_big_fil_rev_8_21_14_0_10_47_10</name>
    <dbReference type="NCBI Taxonomy" id="1974652"/>
    <lineage>
        <taxon>Bacteria</taxon>
        <taxon>Candidatus Magasanikiibacteriota</taxon>
    </lineage>
</organism>
<dbReference type="InterPro" id="IPR003768">
    <property type="entry name" value="ScpA"/>
</dbReference>
<dbReference type="EMBL" id="PFCB01000030">
    <property type="protein sequence ID" value="PIR74037.1"/>
    <property type="molecule type" value="Genomic_DNA"/>
</dbReference>
<dbReference type="PANTHER" id="PTHR33969">
    <property type="entry name" value="SEGREGATION AND CONDENSATION PROTEIN A"/>
    <property type="match status" value="1"/>
</dbReference>
<comment type="caution">
    <text evidence="2">The sequence shown here is derived from an EMBL/GenBank/DDBJ whole genome shotgun (WGS) entry which is preliminary data.</text>
</comment>
<dbReference type="PANTHER" id="PTHR33969:SF2">
    <property type="entry name" value="SEGREGATION AND CONDENSATION PROTEIN A"/>
    <property type="match status" value="1"/>
</dbReference>
<name>A0A2H0TRI4_9BACT</name>